<dbReference type="SUPFAM" id="SSF46785">
    <property type="entry name" value="Winged helix' DNA-binding domain"/>
    <property type="match status" value="1"/>
</dbReference>
<dbReference type="GO" id="GO:0003700">
    <property type="term" value="F:DNA-binding transcription factor activity"/>
    <property type="evidence" value="ECO:0007669"/>
    <property type="project" value="InterPro"/>
</dbReference>
<evidence type="ECO:0000256" key="2">
    <source>
        <dbReference type="ARBA" id="ARBA00023015"/>
    </source>
</evidence>
<keyword evidence="2" id="KW-0805">Transcription regulation</keyword>
<dbReference type="AlphaFoldDB" id="A0AAX3FMA6"/>
<name>A0AAX3FMA6_ACTEU</name>
<dbReference type="Proteomes" id="UP000268529">
    <property type="component" value="Chromosome"/>
</dbReference>
<dbReference type="InterPro" id="IPR036388">
    <property type="entry name" value="WH-like_DNA-bd_sf"/>
</dbReference>
<comment type="similarity">
    <text evidence="1">Belongs to the LysR transcriptional regulatory family.</text>
</comment>
<dbReference type="PROSITE" id="PS50931">
    <property type="entry name" value="HTH_LYSR"/>
    <property type="match status" value="1"/>
</dbReference>
<feature type="domain" description="HTH lysR-type" evidence="4">
    <location>
        <begin position="1"/>
        <end position="59"/>
    </location>
</feature>
<proteinExistence type="inferred from homology"/>
<protein>
    <submittedName>
        <fullName evidence="5">LysR family transcriptional regulator</fullName>
    </submittedName>
</protein>
<keyword evidence="3" id="KW-0804">Transcription</keyword>
<dbReference type="PANTHER" id="PTHR30126:SF84">
    <property type="entry name" value="HTH-TYPE TRANSCRIPTIONAL REGULATOR PTXR"/>
    <property type="match status" value="1"/>
</dbReference>
<reference evidence="5 6" key="1">
    <citation type="submission" date="2018-12" db="EMBL/GenBank/DDBJ databases">
        <authorList>
            <consortium name="Pathogen Informatics"/>
        </authorList>
    </citation>
    <scope>NUCLEOTIDE SEQUENCE [LARGE SCALE GENOMIC DNA]</scope>
    <source>
        <strain evidence="5 6">NCTC8529</strain>
    </source>
</reference>
<accession>A0AAX3FMA6</accession>
<dbReference type="EMBL" id="LR134310">
    <property type="protein sequence ID" value="VEE91252.1"/>
    <property type="molecule type" value="Genomic_DNA"/>
</dbReference>
<evidence type="ECO:0000256" key="1">
    <source>
        <dbReference type="ARBA" id="ARBA00009437"/>
    </source>
</evidence>
<evidence type="ECO:0000313" key="5">
    <source>
        <dbReference type="EMBL" id="VEE91252.1"/>
    </source>
</evidence>
<organism evidence="5 6">
    <name type="scientific">Actinobacillus equuli</name>
    <dbReference type="NCBI Taxonomy" id="718"/>
    <lineage>
        <taxon>Bacteria</taxon>
        <taxon>Pseudomonadati</taxon>
        <taxon>Pseudomonadota</taxon>
        <taxon>Gammaproteobacteria</taxon>
        <taxon>Pasteurellales</taxon>
        <taxon>Pasteurellaceae</taxon>
        <taxon>Actinobacillus</taxon>
    </lineage>
</organism>
<evidence type="ECO:0000256" key="3">
    <source>
        <dbReference type="ARBA" id="ARBA00023163"/>
    </source>
</evidence>
<dbReference type="GO" id="GO:0000976">
    <property type="term" value="F:transcription cis-regulatory region binding"/>
    <property type="evidence" value="ECO:0007669"/>
    <property type="project" value="TreeGrafter"/>
</dbReference>
<dbReference type="Pfam" id="PF00126">
    <property type="entry name" value="HTH_1"/>
    <property type="match status" value="1"/>
</dbReference>
<evidence type="ECO:0000313" key="6">
    <source>
        <dbReference type="Proteomes" id="UP000268529"/>
    </source>
</evidence>
<evidence type="ECO:0000259" key="4">
    <source>
        <dbReference type="PROSITE" id="PS50931"/>
    </source>
</evidence>
<dbReference type="Gene3D" id="1.10.10.10">
    <property type="entry name" value="Winged helix-like DNA-binding domain superfamily/Winged helix DNA-binding domain"/>
    <property type="match status" value="1"/>
</dbReference>
<dbReference type="InterPro" id="IPR036390">
    <property type="entry name" value="WH_DNA-bd_sf"/>
</dbReference>
<gene>
    <name evidence="5" type="primary">cysL</name>
    <name evidence="5" type="ORF">NCTC8529_01239</name>
</gene>
<dbReference type="PANTHER" id="PTHR30126">
    <property type="entry name" value="HTH-TYPE TRANSCRIPTIONAL REGULATOR"/>
    <property type="match status" value="1"/>
</dbReference>
<sequence length="91" mass="10072">METVKALLILGKVLDAGNMSQVARELGISSSAVSQHIRQLEKHYGIRVLNRTTRKISPTEAGQILWQGAKEIEHALVSNISTKSDRSSNRF</sequence>
<dbReference type="InterPro" id="IPR000847">
    <property type="entry name" value="LysR_HTH_N"/>
</dbReference>